<sequence>MEASIADHGKQKDGDQTTNGRAPQQRQRQQQIKGRPLCGRGGAAGPVRADEPVPRRRRTEEGGCSQRQATEQAQQDVRCGGGHLSLN</sequence>
<organism evidence="2 3">
    <name type="scientific">Panicum miliaceum</name>
    <name type="common">Proso millet</name>
    <name type="synonym">Broomcorn millet</name>
    <dbReference type="NCBI Taxonomy" id="4540"/>
    <lineage>
        <taxon>Eukaryota</taxon>
        <taxon>Viridiplantae</taxon>
        <taxon>Streptophyta</taxon>
        <taxon>Embryophyta</taxon>
        <taxon>Tracheophyta</taxon>
        <taxon>Spermatophyta</taxon>
        <taxon>Magnoliopsida</taxon>
        <taxon>Liliopsida</taxon>
        <taxon>Poales</taxon>
        <taxon>Poaceae</taxon>
        <taxon>PACMAD clade</taxon>
        <taxon>Panicoideae</taxon>
        <taxon>Panicodae</taxon>
        <taxon>Paniceae</taxon>
        <taxon>Panicinae</taxon>
        <taxon>Panicum</taxon>
        <taxon>Panicum sect. Panicum</taxon>
    </lineage>
</organism>
<dbReference type="EMBL" id="PQIB02000004">
    <property type="protein sequence ID" value="RLN24209.1"/>
    <property type="molecule type" value="Genomic_DNA"/>
</dbReference>
<evidence type="ECO:0000313" key="3">
    <source>
        <dbReference type="Proteomes" id="UP000275267"/>
    </source>
</evidence>
<feature type="region of interest" description="Disordered" evidence="1">
    <location>
        <begin position="1"/>
        <end position="87"/>
    </location>
</feature>
<accession>A0A3L6SNH7</accession>
<comment type="caution">
    <text evidence="2">The sequence shown here is derived from an EMBL/GenBank/DDBJ whole genome shotgun (WGS) entry which is preliminary data.</text>
</comment>
<proteinExistence type="predicted"/>
<dbReference type="Proteomes" id="UP000275267">
    <property type="component" value="Unassembled WGS sequence"/>
</dbReference>
<feature type="compositionally biased region" description="Basic and acidic residues" evidence="1">
    <location>
        <begin position="48"/>
        <end position="61"/>
    </location>
</feature>
<dbReference type="AlphaFoldDB" id="A0A3L6SNH7"/>
<reference evidence="3" key="1">
    <citation type="journal article" date="2019" name="Nat. Commun.">
        <title>The genome of broomcorn millet.</title>
        <authorList>
            <person name="Zou C."/>
            <person name="Miki D."/>
            <person name="Li D."/>
            <person name="Tang Q."/>
            <person name="Xiao L."/>
            <person name="Rajput S."/>
            <person name="Deng P."/>
            <person name="Jia W."/>
            <person name="Huang R."/>
            <person name="Zhang M."/>
            <person name="Sun Y."/>
            <person name="Hu J."/>
            <person name="Fu X."/>
            <person name="Schnable P.S."/>
            <person name="Li F."/>
            <person name="Zhang H."/>
            <person name="Feng B."/>
            <person name="Zhu X."/>
            <person name="Liu R."/>
            <person name="Schnable J.C."/>
            <person name="Zhu J.-K."/>
            <person name="Zhang H."/>
        </authorList>
    </citation>
    <scope>NUCLEOTIDE SEQUENCE [LARGE SCALE GENOMIC DNA]</scope>
</reference>
<feature type="compositionally biased region" description="Polar residues" evidence="1">
    <location>
        <begin position="65"/>
        <end position="75"/>
    </location>
</feature>
<name>A0A3L6SNH7_PANMI</name>
<keyword evidence="3" id="KW-1185">Reference proteome</keyword>
<gene>
    <name evidence="2" type="ORF">C2845_PM07G09320</name>
</gene>
<evidence type="ECO:0000313" key="2">
    <source>
        <dbReference type="EMBL" id="RLN24209.1"/>
    </source>
</evidence>
<evidence type="ECO:0000256" key="1">
    <source>
        <dbReference type="SAM" id="MobiDB-lite"/>
    </source>
</evidence>
<protein>
    <submittedName>
        <fullName evidence="2">Uncharacterized protein</fullName>
    </submittedName>
</protein>
<feature type="compositionally biased region" description="Basic and acidic residues" evidence="1">
    <location>
        <begin position="1"/>
        <end position="15"/>
    </location>
</feature>